<evidence type="ECO:0000256" key="1">
    <source>
        <dbReference type="ARBA" id="ARBA00004141"/>
    </source>
</evidence>
<feature type="transmembrane region" description="Helical" evidence="6">
    <location>
        <begin position="172"/>
        <end position="190"/>
    </location>
</feature>
<feature type="transmembrane region" description="Helical" evidence="6">
    <location>
        <begin position="32"/>
        <end position="64"/>
    </location>
</feature>
<evidence type="ECO:0000256" key="6">
    <source>
        <dbReference type="SAM" id="Phobius"/>
    </source>
</evidence>
<proteinExistence type="predicted"/>
<evidence type="ECO:0000256" key="4">
    <source>
        <dbReference type="ARBA" id="ARBA00023136"/>
    </source>
</evidence>
<keyword evidence="8" id="KW-1185">Reference proteome</keyword>
<evidence type="ECO:0008006" key="9">
    <source>
        <dbReference type="Google" id="ProtNLM"/>
    </source>
</evidence>
<dbReference type="GO" id="GO:0005886">
    <property type="term" value="C:plasma membrane"/>
    <property type="evidence" value="ECO:0007669"/>
    <property type="project" value="TreeGrafter"/>
</dbReference>
<organism evidence="7 8">
    <name type="scientific">Tessaracoccus aquimaris</name>
    <dbReference type="NCBI Taxonomy" id="1332264"/>
    <lineage>
        <taxon>Bacteria</taxon>
        <taxon>Bacillati</taxon>
        <taxon>Actinomycetota</taxon>
        <taxon>Actinomycetes</taxon>
        <taxon>Propionibacteriales</taxon>
        <taxon>Propionibacteriaceae</taxon>
        <taxon>Tessaracoccus</taxon>
    </lineage>
</organism>
<evidence type="ECO:0000256" key="2">
    <source>
        <dbReference type="ARBA" id="ARBA00022692"/>
    </source>
</evidence>
<accession>A0A1Q2CNU8</accession>
<dbReference type="AlphaFoldDB" id="A0A1Q2CNU8"/>
<dbReference type="KEGG" id="tes:BW730_10055"/>
<dbReference type="OrthoDB" id="5187293at2"/>
<feature type="transmembrane region" description="Helical" evidence="6">
    <location>
        <begin position="251"/>
        <end position="270"/>
    </location>
</feature>
<protein>
    <recommendedName>
        <fullName evidence="9">Cobalt ABC transporter permease</fullName>
    </recommendedName>
</protein>
<reference evidence="8" key="1">
    <citation type="submission" date="2017-02" db="EMBL/GenBank/DDBJ databases">
        <title>Tessaracoccus aquaemaris sp. nov., isolated from the intestine of a Korean rockfish, Sebastes schlegelii, in a marine aquaculture pond.</title>
        <authorList>
            <person name="Tak E.J."/>
            <person name="Bae J.-W."/>
        </authorList>
    </citation>
    <scope>NUCLEOTIDE SEQUENCE [LARGE SCALE GENOMIC DNA]</scope>
    <source>
        <strain evidence="8">NSG39</strain>
    </source>
</reference>
<evidence type="ECO:0000256" key="3">
    <source>
        <dbReference type="ARBA" id="ARBA00022989"/>
    </source>
</evidence>
<keyword evidence="4 6" id="KW-0472">Membrane</keyword>
<evidence type="ECO:0000313" key="7">
    <source>
        <dbReference type="EMBL" id="AQP47783.1"/>
    </source>
</evidence>
<feature type="region of interest" description="Disordered" evidence="5">
    <location>
        <begin position="1"/>
        <end position="20"/>
    </location>
</feature>
<gene>
    <name evidence="7" type="ORF">BW730_10055</name>
</gene>
<dbReference type="InterPro" id="IPR003339">
    <property type="entry name" value="ABC/ECF_trnsptr_transmembrane"/>
</dbReference>
<feature type="transmembrane region" description="Helical" evidence="6">
    <location>
        <begin position="76"/>
        <end position="93"/>
    </location>
</feature>
<dbReference type="Proteomes" id="UP000188145">
    <property type="component" value="Chromosome"/>
</dbReference>
<keyword evidence="3 6" id="KW-1133">Transmembrane helix</keyword>
<dbReference type="EMBL" id="CP019606">
    <property type="protein sequence ID" value="AQP47783.1"/>
    <property type="molecule type" value="Genomic_DNA"/>
</dbReference>
<sequence>MPRLLPRVAPTGPAAAQDPVGRDLRSVHPWAWWGWALCASAAVSLTTNPLVIALIAAAVVTVVLRRRPDAPWARSLKVYLMLAEIIVAMRLFFQITIGGMRTGTVLFVLPSISLPDWAAGITLGGPVTLDGLAFALFDAIRLAVMLLCVGAANSLANPRTALKSVPAALRDISTAVVIALALVPQLIGSIHRVRRGQRLRGGRTRGLKAIPGTLLPVIEDAVEGSLQLATSMEARGYGRTRDADEPRRGTWQLLTALLGVLLGSYVLLAVPGTTPGPFGLSTATWLAVAILSVAVGLAVWGMRASATQLGVTRYRPAPWGTPEYVTLACGVVGLAVVLWLISSYGAPSEMNARQIPMQLPTLPPLAILAAAAFVAPAFATPDPRVRR</sequence>
<feature type="transmembrane region" description="Helical" evidence="6">
    <location>
        <begin position="132"/>
        <end position="152"/>
    </location>
</feature>
<comment type="subcellular location">
    <subcellularLocation>
        <location evidence="1">Membrane</location>
        <topology evidence="1">Multi-pass membrane protein</topology>
    </subcellularLocation>
</comment>
<dbReference type="PANTHER" id="PTHR33514">
    <property type="entry name" value="PROTEIN ABCI12, CHLOROPLASTIC"/>
    <property type="match status" value="1"/>
</dbReference>
<evidence type="ECO:0000313" key="8">
    <source>
        <dbReference type="Proteomes" id="UP000188145"/>
    </source>
</evidence>
<evidence type="ECO:0000256" key="5">
    <source>
        <dbReference type="SAM" id="MobiDB-lite"/>
    </source>
</evidence>
<keyword evidence="2 6" id="KW-0812">Transmembrane</keyword>
<dbReference type="PANTHER" id="PTHR33514:SF15">
    <property type="entry name" value="COBALT TRANSPORT PROTEIN"/>
    <property type="match status" value="1"/>
</dbReference>
<dbReference type="Pfam" id="PF02361">
    <property type="entry name" value="CbiQ"/>
    <property type="match status" value="1"/>
</dbReference>
<name>A0A1Q2CNU8_9ACTN</name>
<dbReference type="STRING" id="1332264.BW730_10055"/>
<feature type="transmembrane region" description="Helical" evidence="6">
    <location>
        <begin position="105"/>
        <end position="125"/>
    </location>
</feature>
<feature type="transmembrane region" description="Helical" evidence="6">
    <location>
        <begin position="361"/>
        <end position="379"/>
    </location>
</feature>
<feature type="transmembrane region" description="Helical" evidence="6">
    <location>
        <begin position="282"/>
        <end position="302"/>
    </location>
</feature>
<feature type="transmembrane region" description="Helical" evidence="6">
    <location>
        <begin position="323"/>
        <end position="341"/>
    </location>
</feature>
<dbReference type="RefSeq" id="WP_077686119.1">
    <property type="nucleotide sequence ID" value="NZ_CP019606.1"/>
</dbReference>